<dbReference type="Pfam" id="PF13489">
    <property type="entry name" value="Methyltransf_23"/>
    <property type="match status" value="1"/>
</dbReference>
<accession>A0A4V1INC5</accession>
<dbReference type="GO" id="GO:0008168">
    <property type="term" value="F:methyltransferase activity"/>
    <property type="evidence" value="ECO:0007669"/>
    <property type="project" value="UniProtKB-KW"/>
</dbReference>
<sequence length="253" mass="28809">MDNQDLDKLTENNQERDYCYKFDRQMHQFMVRKFLPYFSDKPNTALELGCFEGAFSTLIQPYFSQLTLVEGAEQAAEKTRHLFSSYSLAATESIEVICERFENLQLNQQFDAVFLLHVLEHIEVPSELFQRIKQWLAPQGRLFIACPNAMAASRQIAVKMGLISEPEAVTDGERLHGHYRTYALHTLSDEVDRAGLTINESGGICFKPLANFQLDKAYEQKIIDDAFLEGCFKLGDEYPALCASIFVVATLPN</sequence>
<gene>
    <name evidence="1" type="ORF">B9G39_07245</name>
</gene>
<dbReference type="Proteomes" id="UP000257039">
    <property type="component" value="Unassembled WGS sequence"/>
</dbReference>
<proteinExistence type="predicted"/>
<keyword evidence="1" id="KW-0808">Transferase</keyword>
<keyword evidence="1" id="KW-0489">Methyltransferase</keyword>
<dbReference type="Gene3D" id="3.40.50.150">
    <property type="entry name" value="Vaccinia Virus protein VP39"/>
    <property type="match status" value="1"/>
</dbReference>
<evidence type="ECO:0000313" key="2">
    <source>
        <dbReference type="Proteomes" id="UP000257039"/>
    </source>
</evidence>
<dbReference type="GO" id="GO:0032259">
    <property type="term" value="P:methylation"/>
    <property type="evidence" value="ECO:0007669"/>
    <property type="project" value="UniProtKB-KW"/>
</dbReference>
<dbReference type="SUPFAM" id="SSF53335">
    <property type="entry name" value="S-adenosyl-L-methionine-dependent methyltransferases"/>
    <property type="match status" value="1"/>
</dbReference>
<comment type="caution">
    <text evidence="1">The sequence shown here is derived from an EMBL/GenBank/DDBJ whole genome shotgun (WGS) entry which is preliminary data.</text>
</comment>
<protein>
    <submittedName>
        <fullName evidence="1">Class I SAM-dependent methyltransferase</fullName>
    </submittedName>
</protein>
<name>A0A4V1INC5_9GAMM</name>
<organism evidence="1 2">
    <name type="scientific">Zooshikella ganghwensis</name>
    <dbReference type="NCBI Taxonomy" id="202772"/>
    <lineage>
        <taxon>Bacteria</taxon>
        <taxon>Pseudomonadati</taxon>
        <taxon>Pseudomonadota</taxon>
        <taxon>Gammaproteobacteria</taxon>
        <taxon>Oceanospirillales</taxon>
        <taxon>Zooshikellaceae</taxon>
        <taxon>Zooshikella</taxon>
    </lineage>
</organism>
<dbReference type="InterPro" id="IPR029063">
    <property type="entry name" value="SAM-dependent_MTases_sf"/>
</dbReference>
<keyword evidence="2" id="KW-1185">Reference proteome</keyword>
<dbReference type="RefSeq" id="WP_094786610.1">
    <property type="nucleotide sequence ID" value="NZ_NDXW01000001.1"/>
</dbReference>
<dbReference type="PANTHER" id="PTHR43861:SF6">
    <property type="entry name" value="METHYLTRANSFERASE TYPE 11"/>
    <property type="match status" value="1"/>
</dbReference>
<dbReference type="EMBL" id="NDXW01000001">
    <property type="protein sequence ID" value="RDH43251.1"/>
    <property type="molecule type" value="Genomic_DNA"/>
</dbReference>
<reference evidence="1 2" key="1">
    <citation type="submission" date="2017-04" db="EMBL/GenBank/DDBJ databases">
        <title>Draft genome sequence of Zooshikella ganghwensis VG4 isolated from Red Sea sediments.</title>
        <authorList>
            <person name="Rehman Z."/>
            <person name="Alam I."/>
            <person name="Kamau A."/>
            <person name="Bajic V."/>
            <person name="Leiknes T."/>
        </authorList>
    </citation>
    <scope>NUCLEOTIDE SEQUENCE [LARGE SCALE GENOMIC DNA]</scope>
    <source>
        <strain evidence="1 2">VG4</strain>
    </source>
</reference>
<dbReference type="PANTHER" id="PTHR43861">
    <property type="entry name" value="TRANS-ACONITATE 2-METHYLTRANSFERASE-RELATED"/>
    <property type="match status" value="1"/>
</dbReference>
<dbReference type="AlphaFoldDB" id="A0A4V1INC5"/>
<dbReference type="CDD" id="cd02440">
    <property type="entry name" value="AdoMet_MTases"/>
    <property type="match status" value="1"/>
</dbReference>
<evidence type="ECO:0000313" key="1">
    <source>
        <dbReference type="EMBL" id="RDH43251.1"/>
    </source>
</evidence>